<evidence type="ECO:0000256" key="5">
    <source>
        <dbReference type="ARBA" id="ARBA00022475"/>
    </source>
</evidence>
<dbReference type="eggNOG" id="COG2010">
    <property type="taxonomic scope" value="Bacteria"/>
</dbReference>
<keyword evidence="11 17" id="KW-1278">Translocase</keyword>
<accession>S4XIY2</accession>
<feature type="binding site" description="covalent" evidence="18">
    <location>
        <position position="196"/>
    </location>
    <ligand>
        <name>heme c</name>
        <dbReference type="ChEBI" id="CHEBI:61717"/>
        <label>2</label>
    </ligand>
</feature>
<evidence type="ECO:0000256" key="6">
    <source>
        <dbReference type="ARBA" id="ARBA00022617"/>
    </source>
</evidence>
<dbReference type="InterPro" id="IPR009152">
    <property type="entry name" value="bc1_cytC-su"/>
</dbReference>
<comment type="subunit">
    <text evidence="17">The cytochrome bc1 complex is composed of a cytochrome b (QcrB), the Rieske iron-sulfur protein (QcrA) and a diheme cytochrome c (QcrC) subunit.</text>
</comment>
<feature type="transmembrane region" description="Helical" evidence="17">
    <location>
        <begin position="281"/>
        <end position="299"/>
    </location>
</feature>
<evidence type="ECO:0000259" key="21">
    <source>
        <dbReference type="PROSITE" id="PS51007"/>
    </source>
</evidence>
<dbReference type="Proteomes" id="UP000014809">
    <property type="component" value="Chromosome"/>
</dbReference>
<feature type="binding site" description="covalent" evidence="18">
    <location>
        <position position="199"/>
    </location>
    <ligand>
        <name>heme c</name>
        <dbReference type="ChEBI" id="CHEBI:61717"/>
        <label>2</label>
    </ligand>
</feature>
<dbReference type="GO" id="GO:0020037">
    <property type="term" value="F:heme binding"/>
    <property type="evidence" value="ECO:0007669"/>
    <property type="project" value="UniProtKB-UniRule"/>
</dbReference>
<dbReference type="PROSITE" id="PS51007">
    <property type="entry name" value="CYTC"/>
    <property type="match status" value="2"/>
</dbReference>
<dbReference type="STRING" id="1200352.A606_04520"/>
<evidence type="ECO:0000256" key="9">
    <source>
        <dbReference type="ARBA" id="ARBA00022723"/>
    </source>
</evidence>
<evidence type="ECO:0000313" key="22">
    <source>
        <dbReference type="EMBL" id="AGP30553.1"/>
    </source>
</evidence>
<evidence type="ECO:0000256" key="1">
    <source>
        <dbReference type="ARBA" id="ARBA00004651"/>
    </source>
</evidence>
<dbReference type="OrthoDB" id="9811281at2"/>
<keyword evidence="8 17" id="KW-0812">Transmembrane</keyword>
<dbReference type="InterPro" id="IPR009056">
    <property type="entry name" value="Cyt_c-like_dom"/>
</dbReference>
<dbReference type="Gene3D" id="1.10.760.10">
    <property type="entry name" value="Cytochrome c-like domain"/>
    <property type="match status" value="2"/>
</dbReference>
<reference evidence="22 23" key="1">
    <citation type="submission" date="2012-06" db="EMBL/GenBank/DDBJ databases">
        <title>Complete genome sequence of Corynebacterium terpenotabidum Y-11 (=DSM 44721).</title>
        <authorList>
            <person name="Ruckert C."/>
            <person name="Albersmeier A."/>
            <person name="Al-Dilaimi A."/>
            <person name="Szczepanowski R."/>
            <person name="Kalinowski J."/>
        </authorList>
    </citation>
    <scope>NUCLEOTIDE SEQUENCE [LARGE SCALE GENOMIC DNA]</scope>
    <source>
        <strain evidence="22 23">Y-11</strain>
    </source>
</reference>
<dbReference type="InterPro" id="IPR036909">
    <property type="entry name" value="Cyt_c-like_dom_sf"/>
</dbReference>
<keyword evidence="15 17" id="KW-0472">Membrane</keyword>
<dbReference type="PATRIC" id="fig|1200352.3.peg.914"/>
<feature type="binding site" description="axial binding residue" evidence="19">
    <location>
        <position position="89"/>
    </location>
    <ligand>
        <name>heme c</name>
        <dbReference type="ChEBI" id="CHEBI:61717"/>
        <label>1</label>
    </ligand>
    <ligandPart>
        <name>Fe</name>
        <dbReference type="ChEBI" id="CHEBI:18248"/>
    </ligandPart>
</feature>
<proteinExistence type="predicted"/>
<feature type="compositionally biased region" description="Polar residues" evidence="20">
    <location>
        <begin position="1"/>
        <end position="19"/>
    </location>
</feature>
<feature type="domain" description="Cytochrome c" evidence="21">
    <location>
        <begin position="72"/>
        <end position="152"/>
    </location>
</feature>
<keyword evidence="9 17" id="KW-0479">Metal-binding</keyword>
<evidence type="ECO:0000256" key="16">
    <source>
        <dbReference type="ARBA" id="ARBA00029351"/>
    </source>
</evidence>
<keyword evidence="12 17" id="KW-0249">Electron transport</keyword>
<dbReference type="SUPFAM" id="SSF46626">
    <property type="entry name" value="Cytochrome c"/>
    <property type="match status" value="2"/>
</dbReference>
<dbReference type="PIRSF" id="PIRSF000007">
    <property type="entry name" value="Ubiq_cycred_cyc"/>
    <property type="match status" value="1"/>
</dbReference>
<feature type="binding site" description="axial binding residue" evidence="19">
    <location>
        <position position="200"/>
    </location>
    <ligand>
        <name>heme c</name>
        <dbReference type="ChEBI" id="CHEBI:61717"/>
        <label>2</label>
    </ligand>
    <ligandPart>
        <name>Fe</name>
        <dbReference type="ChEBI" id="CHEBI:18248"/>
    </ligandPart>
</feature>
<keyword evidence="14 17" id="KW-0408">Iron</keyword>
<evidence type="ECO:0000256" key="4">
    <source>
        <dbReference type="ARBA" id="ARBA00022448"/>
    </source>
</evidence>
<evidence type="ECO:0000256" key="7">
    <source>
        <dbReference type="ARBA" id="ARBA00022660"/>
    </source>
</evidence>
<dbReference type="Pfam" id="PF13442">
    <property type="entry name" value="Cytochrome_CBB3"/>
    <property type="match status" value="2"/>
</dbReference>
<evidence type="ECO:0000256" key="14">
    <source>
        <dbReference type="ARBA" id="ARBA00023004"/>
    </source>
</evidence>
<keyword evidence="6 17" id="KW-0349">Heme</keyword>
<keyword evidence="4 17" id="KW-0813">Transport</keyword>
<name>S4XIY2_9CORY</name>
<dbReference type="KEGG" id="cter:A606_04520"/>
<keyword evidence="5 17" id="KW-1003">Cell membrane</keyword>
<evidence type="ECO:0000256" key="18">
    <source>
        <dbReference type="PIRSR" id="PIRSR000007-50"/>
    </source>
</evidence>
<comment type="subcellular location">
    <subcellularLocation>
        <location evidence="1 17">Cell membrane</location>
        <topology evidence="1 17">Multi-pass membrane protein</topology>
    </subcellularLocation>
</comment>
<dbReference type="EC" id="7.1.1.8" evidence="2 17"/>
<evidence type="ECO:0000256" key="8">
    <source>
        <dbReference type="ARBA" id="ARBA00022692"/>
    </source>
</evidence>
<feature type="binding site" description="covalent" evidence="18">
    <location>
        <position position="85"/>
    </location>
    <ligand>
        <name>heme c</name>
        <dbReference type="ChEBI" id="CHEBI:61717"/>
        <label>1</label>
    </ligand>
</feature>
<evidence type="ECO:0000256" key="12">
    <source>
        <dbReference type="ARBA" id="ARBA00022982"/>
    </source>
</evidence>
<dbReference type="PANTHER" id="PTHR33751">
    <property type="entry name" value="CBB3-TYPE CYTOCHROME C OXIDASE SUBUNIT FIXP"/>
    <property type="match status" value="1"/>
</dbReference>
<dbReference type="GO" id="GO:0008121">
    <property type="term" value="F:quinol-cytochrome-c reductase activity"/>
    <property type="evidence" value="ECO:0007669"/>
    <property type="project" value="UniProtKB-UniRule"/>
</dbReference>
<evidence type="ECO:0000256" key="11">
    <source>
        <dbReference type="ARBA" id="ARBA00022967"/>
    </source>
</evidence>
<comment type="PTM">
    <text evidence="18">Binds 2 heme c groups covalently per subunit.</text>
</comment>
<evidence type="ECO:0000256" key="19">
    <source>
        <dbReference type="PIRSR" id="PIRSR000007-51"/>
    </source>
</evidence>
<feature type="region of interest" description="Disordered" evidence="20">
    <location>
        <begin position="1"/>
        <end position="31"/>
    </location>
</feature>
<dbReference type="RefSeq" id="WP_020440915.1">
    <property type="nucleotide sequence ID" value="NC_021663.1"/>
</dbReference>
<evidence type="ECO:0000256" key="17">
    <source>
        <dbReference type="PIRNR" id="PIRNR000007"/>
    </source>
</evidence>
<evidence type="ECO:0000313" key="23">
    <source>
        <dbReference type="Proteomes" id="UP000014809"/>
    </source>
</evidence>
<evidence type="ECO:0000256" key="13">
    <source>
        <dbReference type="ARBA" id="ARBA00022989"/>
    </source>
</evidence>
<keyword evidence="13 17" id="KW-1133">Transmembrane helix</keyword>
<dbReference type="HOGENOM" id="CLU_086567_0_0_11"/>
<sequence>MDTNYSMTEGEQPVTGSPEASTTRRTRRSRRKLRRAAAGALALALGLSGAGLIAQAVTPDAQEATAEVDEETLISQGQEIYEVACITCHGANLQGVEDRGPSLVGVGEGAVYFQVHSGRMPMKRNEAQAERKDSRFNEQQTLALAAYVNANGGGPGIVRDADGSVAMESLRGSNNVDGEIDPADVARGSDLFRLNCASCHNFTGQGGALSGGKYAPALDSANEQEIYQAMLTGPQNMPKFSDRQLTADEKKDIIAYIKSSQETPSQGGYGLGGIGPVTEGMLMWIVGIVVLIGGAMWIGTRS</sequence>
<evidence type="ECO:0000256" key="3">
    <source>
        <dbReference type="ARBA" id="ARBA00017819"/>
    </source>
</evidence>
<protein>
    <recommendedName>
        <fullName evidence="3 17">Cytochrome bc1 complex cytochrome c subunit</fullName>
        <ecNumber evidence="2 17">7.1.1.8</ecNumber>
    </recommendedName>
</protein>
<gene>
    <name evidence="22" type="ORF">A606_04520</name>
</gene>
<keyword evidence="23" id="KW-1185">Reference proteome</keyword>
<dbReference type="InterPro" id="IPR050597">
    <property type="entry name" value="Cytochrome_c_Oxidase_Subunit"/>
</dbReference>
<keyword evidence="7 17" id="KW-0679">Respiratory chain</keyword>
<dbReference type="GO" id="GO:0005506">
    <property type="term" value="F:iron ion binding"/>
    <property type="evidence" value="ECO:0007669"/>
    <property type="project" value="UniProtKB-UniRule"/>
</dbReference>
<evidence type="ECO:0000256" key="20">
    <source>
        <dbReference type="SAM" id="MobiDB-lite"/>
    </source>
</evidence>
<dbReference type="AlphaFoldDB" id="S4XIY2"/>
<keyword evidence="10" id="KW-0677">Repeat</keyword>
<evidence type="ECO:0000256" key="2">
    <source>
        <dbReference type="ARBA" id="ARBA00012951"/>
    </source>
</evidence>
<dbReference type="EMBL" id="CP003696">
    <property type="protein sequence ID" value="AGP30553.1"/>
    <property type="molecule type" value="Genomic_DNA"/>
</dbReference>
<organism evidence="22 23">
    <name type="scientific">Corynebacterium terpenotabidum Y-11</name>
    <dbReference type="NCBI Taxonomy" id="1200352"/>
    <lineage>
        <taxon>Bacteria</taxon>
        <taxon>Bacillati</taxon>
        <taxon>Actinomycetota</taxon>
        <taxon>Actinomycetes</taxon>
        <taxon>Mycobacteriales</taxon>
        <taxon>Corynebacteriaceae</taxon>
        <taxon>Corynebacterium</taxon>
    </lineage>
</organism>
<comment type="catalytic activity">
    <reaction evidence="16 17">
        <text>a quinol + 2 Fe(III)-[cytochrome c](out) = a quinone + 2 Fe(II)-[cytochrome c](out) + 2 H(+)(out)</text>
        <dbReference type="Rhea" id="RHEA:11484"/>
        <dbReference type="Rhea" id="RHEA-COMP:10350"/>
        <dbReference type="Rhea" id="RHEA-COMP:14399"/>
        <dbReference type="ChEBI" id="CHEBI:15378"/>
        <dbReference type="ChEBI" id="CHEBI:24646"/>
        <dbReference type="ChEBI" id="CHEBI:29033"/>
        <dbReference type="ChEBI" id="CHEBI:29034"/>
        <dbReference type="ChEBI" id="CHEBI:132124"/>
        <dbReference type="EC" id="7.1.1.8"/>
    </reaction>
</comment>
<feature type="transmembrane region" description="Helical" evidence="17">
    <location>
        <begin position="36"/>
        <end position="57"/>
    </location>
</feature>
<feature type="domain" description="Cytochrome c" evidence="21">
    <location>
        <begin position="183"/>
        <end position="261"/>
    </location>
</feature>
<feature type="binding site" description="covalent" evidence="18">
    <location>
        <position position="88"/>
    </location>
    <ligand>
        <name>heme c</name>
        <dbReference type="ChEBI" id="CHEBI:61717"/>
        <label>1</label>
    </ligand>
</feature>
<evidence type="ECO:0000256" key="15">
    <source>
        <dbReference type="ARBA" id="ARBA00023136"/>
    </source>
</evidence>
<dbReference type="PANTHER" id="PTHR33751:SF13">
    <property type="entry name" value="CYTOCHROME BC1 COMPLEX CYTOCHROME C SUBUNIT"/>
    <property type="match status" value="1"/>
</dbReference>
<dbReference type="GO" id="GO:0005886">
    <property type="term" value="C:plasma membrane"/>
    <property type="evidence" value="ECO:0007669"/>
    <property type="project" value="UniProtKB-SubCell"/>
</dbReference>
<evidence type="ECO:0000256" key="10">
    <source>
        <dbReference type="ARBA" id="ARBA00022737"/>
    </source>
</evidence>